<dbReference type="PANTHER" id="PTHR30619">
    <property type="entry name" value="DNA INTERNALIZATION/COMPETENCE PROTEIN COMEC/REC2"/>
    <property type="match status" value="1"/>
</dbReference>
<dbReference type="Proteomes" id="UP000178448">
    <property type="component" value="Unassembled WGS sequence"/>
</dbReference>
<protein>
    <recommendedName>
        <fullName evidence="1">Metallo-beta-lactamase domain-containing protein</fullName>
    </recommendedName>
</protein>
<dbReference type="AlphaFoldDB" id="A0A1F5YQX6"/>
<dbReference type="InterPro" id="IPR052159">
    <property type="entry name" value="Competence_DNA_uptake"/>
</dbReference>
<organism evidence="2 3">
    <name type="scientific">Candidatus Gottesmanbacteria bacterium RBG_16_52_11</name>
    <dbReference type="NCBI Taxonomy" id="1798374"/>
    <lineage>
        <taxon>Bacteria</taxon>
        <taxon>Candidatus Gottesmaniibacteriota</taxon>
    </lineage>
</organism>
<dbReference type="SUPFAM" id="SSF56281">
    <property type="entry name" value="Metallo-hydrolase/oxidoreductase"/>
    <property type="match status" value="1"/>
</dbReference>
<proteinExistence type="predicted"/>
<dbReference type="InterPro" id="IPR001279">
    <property type="entry name" value="Metallo-B-lactamas"/>
</dbReference>
<dbReference type="CDD" id="cd07731">
    <property type="entry name" value="ComA-like_MBL-fold"/>
    <property type="match status" value="1"/>
</dbReference>
<dbReference type="Pfam" id="PF00753">
    <property type="entry name" value="Lactamase_B"/>
    <property type="match status" value="1"/>
</dbReference>
<accession>A0A1F5YQX6</accession>
<dbReference type="PANTHER" id="PTHR30619:SF1">
    <property type="entry name" value="RECOMBINATION PROTEIN 2"/>
    <property type="match status" value="1"/>
</dbReference>
<dbReference type="Gene3D" id="3.60.15.10">
    <property type="entry name" value="Ribonuclease Z/Hydroxyacylglutathione hydrolase-like"/>
    <property type="match status" value="1"/>
</dbReference>
<dbReference type="InterPro" id="IPR036866">
    <property type="entry name" value="RibonucZ/Hydroxyglut_hydro"/>
</dbReference>
<evidence type="ECO:0000313" key="3">
    <source>
        <dbReference type="Proteomes" id="UP000178448"/>
    </source>
</evidence>
<dbReference type="InterPro" id="IPR035681">
    <property type="entry name" value="ComA-like_MBL"/>
</dbReference>
<sequence length="285" mass="31228">MLLVVFLWTLPDGKLRITYCDVGQGDAAYIRFPDGRDMLIDAGPGASVLQCLGREMPFWDRTIDLVLLSHPEHDHIGGLPEIIARYTVGQILRSDVAASGDGYRDLMQNIAGKNIPVSYVGQGSTVEIGDIQLRFLWPDTRQLAYGIRASAASAQADNEVLGAGVSDNLNDFSTVFLLTFRDFDAFFPGDADNRINSALISQSAGSDPVEILKVPHHGSRTGMTPAYLKWLRPSLAVISVGKNTYGHPAPEIRELLESAGIPFMRTDRPEGDIRIVTDGRGWQIF</sequence>
<dbReference type="STRING" id="1798374.A2Z33_01765"/>
<gene>
    <name evidence="2" type="ORF">A2Z33_01765</name>
</gene>
<dbReference type="EMBL" id="MFJD01000007">
    <property type="protein sequence ID" value="OGG02505.1"/>
    <property type="molecule type" value="Genomic_DNA"/>
</dbReference>
<name>A0A1F5YQX6_9BACT</name>
<evidence type="ECO:0000313" key="2">
    <source>
        <dbReference type="EMBL" id="OGG02505.1"/>
    </source>
</evidence>
<comment type="caution">
    <text evidence="2">The sequence shown here is derived from an EMBL/GenBank/DDBJ whole genome shotgun (WGS) entry which is preliminary data.</text>
</comment>
<reference evidence="2 3" key="1">
    <citation type="journal article" date="2016" name="Nat. Commun.">
        <title>Thousands of microbial genomes shed light on interconnected biogeochemical processes in an aquifer system.</title>
        <authorList>
            <person name="Anantharaman K."/>
            <person name="Brown C.T."/>
            <person name="Hug L.A."/>
            <person name="Sharon I."/>
            <person name="Castelle C.J."/>
            <person name="Probst A.J."/>
            <person name="Thomas B.C."/>
            <person name="Singh A."/>
            <person name="Wilkins M.J."/>
            <person name="Karaoz U."/>
            <person name="Brodie E.L."/>
            <person name="Williams K.H."/>
            <person name="Hubbard S.S."/>
            <person name="Banfield J.F."/>
        </authorList>
    </citation>
    <scope>NUCLEOTIDE SEQUENCE [LARGE SCALE GENOMIC DNA]</scope>
</reference>
<evidence type="ECO:0000259" key="1">
    <source>
        <dbReference type="Pfam" id="PF00753"/>
    </source>
</evidence>
<feature type="domain" description="Metallo-beta-lactamase" evidence="1">
    <location>
        <begin position="21"/>
        <end position="226"/>
    </location>
</feature>